<evidence type="ECO:0000259" key="1">
    <source>
        <dbReference type="Pfam" id="PF01569"/>
    </source>
</evidence>
<keyword evidence="3" id="KW-1185">Reference proteome</keyword>
<dbReference type="Pfam" id="PF01569">
    <property type="entry name" value="PAP2"/>
    <property type="match status" value="1"/>
</dbReference>
<dbReference type="AlphaFoldDB" id="A0A1U9YZU6"/>
<dbReference type="KEGG" id="mmed:Mame_01624"/>
<dbReference type="Proteomes" id="UP000191135">
    <property type="component" value="Chromosome"/>
</dbReference>
<sequence length="186" mass="19999">MKQTLLHHRNILIVAVLALALCLSQRTVESYGDNLQIALPVAAFGCRIATGGGGDYAVRFLAMLSTVHLTKWGLGDARINIRPSGSLHGFPSGHMAAASFGASSLVNACIEKSPAVKTVVILAAFFVGGSRIESDSHTLWQVLAGALWALLFERGFRKATGRIRRLARKRKTDRMAAGTNTENISR</sequence>
<dbReference type="STRING" id="1122214.Mame_01624"/>
<dbReference type="OrthoDB" id="7917061at2"/>
<dbReference type="InterPro" id="IPR000326">
    <property type="entry name" value="PAP2/HPO"/>
</dbReference>
<dbReference type="RefSeq" id="WP_018067868.1">
    <property type="nucleotide sequence ID" value="NZ_AQWH01000067.1"/>
</dbReference>
<dbReference type="SUPFAM" id="SSF48317">
    <property type="entry name" value="Acid phosphatase/Vanadium-dependent haloperoxidase"/>
    <property type="match status" value="1"/>
</dbReference>
<organism evidence="2 3">
    <name type="scientific">Martelella mediterranea DSM 17316</name>
    <dbReference type="NCBI Taxonomy" id="1122214"/>
    <lineage>
        <taxon>Bacteria</taxon>
        <taxon>Pseudomonadati</taxon>
        <taxon>Pseudomonadota</taxon>
        <taxon>Alphaproteobacteria</taxon>
        <taxon>Hyphomicrobiales</taxon>
        <taxon>Aurantimonadaceae</taxon>
        <taxon>Martelella</taxon>
    </lineage>
</organism>
<gene>
    <name evidence="2" type="ORF">Mame_01624</name>
</gene>
<dbReference type="Gene3D" id="1.20.144.10">
    <property type="entry name" value="Phosphatidic acid phosphatase type 2/haloperoxidase"/>
    <property type="match status" value="1"/>
</dbReference>
<evidence type="ECO:0000313" key="2">
    <source>
        <dbReference type="EMBL" id="AQZ50973.1"/>
    </source>
</evidence>
<evidence type="ECO:0000313" key="3">
    <source>
        <dbReference type="Proteomes" id="UP000191135"/>
    </source>
</evidence>
<dbReference type="EMBL" id="CP020330">
    <property type="protein sequence ID" value="AQZ50973.1"/>
    <property type="molecule type" value="Genomic_DNA"/>
</dbReference>
<proteinExistence type="predicted"/>
<feature type="domain" description="Phosphatidic acid phosphatase type 2/haloperoxidase" evidence="1">
    <location>
        <begin position="87"/>
        <end position="156"/>
    </location>
</feature>
<protein>
    <submittedName>
        <fullName evidence="2">PAP2 superfamily protein</fullName>
    </submittedName>
</protein>
<dbReference type="eggNOG" id="COG0671">
    <property type="taxonomic scope" value="Bacteria"/>
</dbReference>
<name>A0A1U9YZU6_9HYPH</name>
<dbReference type="InterPro" id="IPR036938">
    <property type="entry name" value="PAP2/HPO_sf"/>
</dbReference>
<reference evidence="2 3" key="1">
    <citation type="submission" date="2017-03" db="EMBL/GenBank/DDBJ databases">
        <title>Foreign affairs: Plasmid Transfer between Roseobacters and Rhizobia.</title>
        <authorList>
            <person name="Bartling P."/>
            <person name="Bunk B."/>
            <person name="Overmann J."/>
            <person name="Brinkmann H."/>
            <person name="Petersen J."/>
        </authorList>
    </citation>
    <scope>NUCLEOTIDE SEQUENCE [LARGE SCALE GENOMIC DNA]</scope>
    <source>
        <strain evidence="2 3">MACL11</strain>
    </source>
</reference>
<accession>A0A1U9YZU6</accession>